<dbReference type="EMBL" id="ABED02000011">
    <property type="protein sequence ID" value="EDP23069.1"/>
    <property type="molecule type" value="Genomic_DNA"/>
</dbReference>
<dbReference type="Proteomes" id="UP000005945">
    <property type="component" value="Unassembled WGS sequence"/>
</dbReference>
<gene>
    <name evidence="1" type="ORF">FAEPRAM212_00124</name>
</gene>
<reference evidence="1 2" key="2">
    <citation type="submission" date="2007-09" db="EMBL/GenBank/DDBJ databases">
        <authorList>
            <person name="Fulton L."/>
            <person name="Clifton S."/>
            <person name="Fulton B."/>
            <person name="Xu J."/>
            <person name="Minx P."/>
            <person name="Pepin K.H."/>
            <person name="Johnson M."/>
            <person name="Thiruvilangam P."/>
            <person name="Bhonagiri V."/>
            <person name="Nash W.E."/>
            <person name="Mardis E.R."/>
            <person name="Wilson R.K."/>
        </authorList>
    </citation>
    <scope>NUCLEOTIDE SEQUENCE [LARGE SCALE GENOMIC DNA]</scope>
    <source>
        <strain evidence="1 2">M21/2</strain>
    </source>
</reference>
<dbReference type="AlphaFoldDB" id="A8S697"/>
<comment type="caution">
    <text evidence="1">The sequence shown here is derived from an EMBL/GenBank/DDBJ whole genome shotgun (WGS) entry which is preliminary data.</text>
</comment>
<sequence length="36" mass="4301">MKSHIGGKFLLLTNKCRVQKQILWQMNKNIENEMLL</sequence>
<protein>
    <submittedName>
        <fullName evidence="1">Uncharacterized protein</fullName>
    </submittedName>
</protein>
<dbReference type="HOGENOM" id="CLU_3356270_0_0_9"/>
<evidence type="ECO:0000313" key="1">
    <source>
        <dbReference type="EMBL" id="EDP23069.1"/>
    </source>
</evidence>
<evidence type="ECO:0000313" key="2">
    <source>
        <dbReference type="Proteomes" id="UP000005945"/>
    </source>
</evidence>
<name>A8S697_9FIRM</name>
<reference evidence="1 2" key="1">
    <citation type="submission" date="2007-09" db="EMBL/GenBank/DDBJ databases">
        <title>Draft genome sequence of Faecalibacterium prausnitzii M21/2.</title>
        <authorList>
            <person name="Sudarsanam P."/>
            <person name="Ley R."/>
            <person name="Guruge J."/>
            <person name="Turnbaugh P.J."/>
            <person name="Mahowald M."/>
            <person name="Liep D."/>
            <person name="Gordon J."/>
        </authorList>
    </citation>
    <scope>NUCLEOTIDE SEQUENCE [LARGE SCALE GENOMIC DNA]</scope>
    <source>
        <strain evidence="1 2">M21/2</strain>
    </source>
</reference>
<proteinExistence type="predicted"/>
<organism evidence="1 2">
    <name type="scientific">Faecalibacterium prausnitzii M21/2</name>
    <dbReference type="NCBI Taxonomy" id="411485"/>
    <lineage>
        <taxon>Bacteria</taxon>
        <taxon>Bacillati</taxon>
        <taxon>Bacillota</taxon>
        <taxon>Clostridia</taxon>
        <taxon>Eubacteriales</taxon>
        <taxon>Oscillospiraceae</taxon>
        <taxon>Faecalibacterium</taxon>
    </lineage>
</organism>
<accession>A8S697</accession>